<gene>
    <name evidence="1" type="ORF">Alo02nite_82930</name>
</gene>
<dbReference type="EMBL" id="BOMP01000161">
    <property type="protein sequence ID" value="GIE45395.1"/>
    <property type="molecule type" value="Genomic_DNA"/>
</dbReference>
<proteinExistence type="predicted"/>
<protein>
    <submittedName>
        <fullName evidence="1">Uncharacterized protein</fullName>
    </submittedName>
</protein>
<dbReference type="Proteomes" id="UP000631312">
    <property type="component" value="Unassembled WGS sequence"/>
</dbReference>
<name>A0ABQ4AX95_9ACTN</name>
<accession>A0ABQ4AX95</accession>
<sequence length="371" mass="41169">MLERVAGMSDVQPLRVFPVLLPMWAVEIRTVVLDAQPYEVFDQYVSRAVAGAGLREPARLAAFFGVEVGLIERAVRYLESVGHLRGDGAGVVLTELGRRSVADGCRYVLKEDRQVVYLDGFTCAPLPKSHYAGTEWCDEPSLRLADRTSFHPVTASPAFRVGAIQELADRPDRERFNLPGALTEVEPLEVRQAWLPAYIVECVSGLLVFIKAVDGPDRHLGTIVTPYLTEVLAAEPRVDDVEVWRNWLEAKGFPDARIRRMPNRVLRAGLPAAAFGQAMRWAQLGSFEVRQQTFMQLWCADAAARQHAVLVRAAAIAGAGGVRRRAEVEQRLADLAGQLEVTVPGWDDLYRYAEKMDDRALLDRLDVLAPG</sequence>
<organism evidence="1 2">
    <name type="scientific">Actinoplanes lobatus</name>
    <dbReference type="NCBI Taxonomy" id="113568"/>
    <lineage>
        <taxon>Bacteria</taxon>
        <taxon>Bacillati</taxon>
        <taxon>Actinomycetota</taxon>
        <taxon>Actinomycetes</taxon>
        <taxon>Micromonosporales</taxon>
        <taxon>Micromonosporaceae</taxon>
        <taxon>Actinoplanes</taxon>
    </lineage>
</organism>
<reference evidence="1 2" key="1">
    <citation type="submission" date="2021-01" db="EMBL/GenBank/DDBJ databases">
        <title>Whole genome shotgun sequence of Actinoplanes lobatus NBRC 12513.</title>
        <authorList>
            <person name="Komaki H."/>
            <person name="Tamura T."/>
        </authorList>
    </citation>
    <scope>NUCLEOTIDE SEQUENCE [LARGE SCALE GENOMIC DNA]</scope>
    <source>
        <strain evidence="1 2">NBRC 12513</strain>
    </source>
</reference>
<evidence type="ECO:0000313" key="2">
    <source>
        <dbReference type="Proteomes" id="UP000631312"/>
    </source>
</evidence>
<dbReference type="RefSeq" id="WP_189638291.1">
    <property type="nucleotide sequence ID" value="NZ_BOMP01000161.1"/>
</dbReference>
<keyword evidence="2" id="KW-1185">Reference proteome</keyword>
<evidence type="ECO:0000313" key="1">
    <source>
        <dbReference type="EMBL" id="GIE45395.1"/>
    </source>
</evidence>
<comment type="caution">
    <text evidence="1">The sequence shown here is derived from an EMBL/GenBank/DDBJ whole genome shotgun (WGS) entry which is preliminary data.</text>
</comment>